<feature type="domain" description="UBA" evidence="10">
    <location>
        <begin position="409"/>
        <end position="449"/>
    </location>
</feature>
<evidence type="ECO:0000313" key="12">
    <source>
        <dbReference type="EMBL" id="KAF0314707.1"/>
    </source>
</evidence>
<dbReference type="FunFam" id="2.40.70.10:FF:000005">
    <property type="entry name" value="DNA damage inducible 1 homolog 2"/>
    <property type="match status" value="1"/>
</dbReference>
<dbReference type="PROSITE" id="PS50030">
    <property type="entry name" value="UBA"/>
    <property type="match status" value="1"/>
</dbReference>
<dbReference type="EMBL" id="VIIS01000002">
    <property type="protein sequence ID" value="KAF0314706.1"/>
    <property type="molecule type" value="Genomic_DNA"/>
</dbReference>
<proteinExistence type="inferred from homology"/>
<dbReference type="EMBL" id="VIIS01000002">
    <property type="protein sequence ID" value="KAF0314707.1"/>
    <property type="molecule type" value="Genomic_DNA"/>
</dbReference>
<sequence>MRLTVTTVSGELYQLDVSDDLELENLRAFVQVETGISSDQMILLHDGRRLTDDKKSLRDTGIKEDDVLLVEALQPPAAPPVQPQPGGGSGATAAQQDDPRFIRDMFLANRDQLALLKQNNPRLADALLSNDLERFTAVLNEQQKARADRERMRMRMLSADPFDAEAQRLIAEEIRQKNIDANMEAALEHHPESFGSVVMLYINCRVNGHPVKAFIDSGAQTTIMSAACAERCHIMRLVDTRWSGVAKGVGTQRILGRVHMGQIQIEDVFLTSSFSILEEQPMDMLLGLDMLKRHQCLIDLKANVLHIGTTSTSTPFLSESDLPPCARLSGGTESAGEPMETADAEMARALRESAAAASAAASGAAGPSAPTPAAAPAPPSAAAAAAPAAPAPAAAAATGAGDQLTPTDKFSEADVASIVKLGFTRQQVVQELRRFNGDTTQATGALLARSLQLPKP</sequence>
<dbReference type="InterPro" id="IPR015940">
    <property type="entry name" value="UBA"/>
</dbReference>
<comment type="similarity">
    <text evidence="2">Belongs to the DDI1 family.</text>
</comment>
<organism evidence="12 13">
    <name type="scientific">Amphibalanus amphitrite</name>
    <name type="common">Striped barnacle</name>
    <name type="synonym">Balanus amphitrite</name>
    <dbReference type="NCBI Taxonomy" id="1232801"/>
    <lineage>
        <taxon>Eukaryota</taxon>
        <taxon>Metazoa</taxon>
        <taxon>Ecdysozoa</taxon>
        <taxon>Arthropoda</taxon>
        <taxon>Crustacea</taxon>
        <taxon>Multicrustacea</taxon>
        <taxon>Cirripedia</taxon>
        <taxon>Thoracica</taxon>
        <taxon>Thoracicalcarea</taxon>
        <taxon>Balanomorpha</taxon>
        <taxon>Balanoidea</taxon>
        <taxon>Balanidae</taxon>
        <taxon>Amphibalaninae</taxon>
        <taxon>Amphibalanus</taxon>
    </lineage>
</organism>
<dbReference type="InterPro" id="IPR019103">
    <property type="entry name" value="Peptidase_aspartic_DDI1-type"/>
</dbReference>
<evidence type="ECO:0000256" key="6">
    <source>
        <dbReference type="ARBA" id="ARBA00022750"/>
    </source>
</evidence>
<accession>A0A6A4X615</accession>
<evidence type="ECO:0000259" key="11">
    <source>
        <dbReference type="PROSITE" id="PS50053"/>
    </source>
</evidence>
<keyword evidence="5" id="KW-0645">Protease</keyword>
<comment type="caution">
    <text evidence="12">The sequence shown here is derived from an EMBL/GenBank/DDBJ whole genome shotgun (WGS) entry which is preliminary data.</text>
</comment>
<keyword evidence="3" id="KW-0813">Transport</keyword>
<dbReference type="Proteomes" id="UP000440578">
    <property type="component" value="Unassembled WGS sequence"/>
</dbReference>
<dbReference type="InterPro" id="IPR021109">
    <property type="entry name" value="Peptidase_aspartic_dom_sf"/>
</dbReference>
<keyword evidence="8" id="KW-0653">Protein transport</keyword>
<name>A0A6A4X615_AMPAM</name>
<evidence type="ECO:0000256" key="5">
    <source>
        <dbReference type="ARBA" id="ARBA00022670"/>
    </source>
</evidence>
<dbReference type="GO" id="GO:0006508">
    <property type="term" value="P:proteolysis"/>
    <property type="evidence" value="ECO:0007669"/>
    <property type="project" value="UniProtKB-KW"/>
</dbReference>
<dbReference type="InterPro" id="IPR029071">
    <property type="entry name" value="Ubiquitin-like_domsf"/>
</dbReference>
<evidence type="ECO:0000256" key="2">
    <source>
        <dbReference type="ARBA" id="ARBA00009136"/>
    </source>
</evidence>
<dbReference type="GO" id="GO:0015031">
    <property type="term" value="P:protein transport"/>
    <property type="evidence" value="ECO:0007669"/>
    <property type="project" value="UniProtKB-KW"/>
</dbReference>
<dbReference type="GO" id="GO:0004190">
    <property type="term" value="F:aspartic-type endopeptidase activity"/>
    <property type="evidence" value="ECO:0007669"/>
    <property type="project" value="UniProtKB-KW"/>
</dbReference>
<dbReference type="OrthoDB" id="1047367at2759"/>
<evidence type="ECO:0000256" key="8">
    <source>
        <dbReference type="ARBA" id="ARBA00022927"/>
    </source>
</evidence>
<dbReference type="PROSITE" id="PS50053">
    <property type="entry name" value="UBIQUITIN_2"/>
    <property type="match status" value="1"/>
</dbReference>
<protein>
    <submittedName>
        <fullName evidence="12">Protein DDI1 2</fullName>
    </submittedName>
</protein>
<dbReference type="SUPFAM" id="SSF54236">
    <property type="entry name" value="Ubiquitin-like"/>
    <property type="match status" value="1"/>
</dbReference>
<gene>
    <name evidence="12" type="primary">ddi2_1</name>
    <name evidence="12" type="ORF">FJT64_000066</name>
</gene>
<dbReference type="CDD" id="cd01796">
    <property type="entry name" value="Ubl_Ddi1_like"/>
    <property type="match status" value="1"/>
</dbReference>
<feature type="domain" description="Ubiquitin-like" evidence="11">
    <location>
        <begin position="1"/>
        <end position="70"/>
    </location>
</feature>
<keyword evidence="7" id="KW-0378">Hydrolase</keyword>
<dbReference type="SUPFAM" id="SSF50630">
    <property type="entry name" value="Acid proteases"/>
    <property type="match status" value="1"/>
</dbReference>
<evidence type="ECO:0000256" key="9">
    <source>
        <dbReference type="SAM" id="MobiDB-lite"/>
    </source>
</evidence>
<keyword evidence="6" id="KW-0064">Aspartyl protease</keyword>
<evidence type="ECO:0000256" key="7">
    <source>
        <dbReference type="ARBA" id="ARBA00022801"/>
    </source>
</evidence>
<evidence type="ECO:0000256" key="3">
    <source>
        <dbReference type="ARBA" id="ARBA00022448"/>
    </source>
</evidence>
<evidence type="ECO:0000256" key="1">
    <source>
        <dbReference type="ARBA" id="ARBA00004496"/>
    </source>
</evidence>
<dbReference type="InterPro" id="IPR000626">
    <property type="entry name" value="Ubiquitin-like_dom"/>
</dbReference>
<evidence type="ECO:0000256" key="4">
    <source>
        <dbReference type="ARBA" id="ARBA00022490"/>
    </source>
</evidence>
<dbReference type="InterPro" id="IPR057273">
    <property type="entry name" value="Ddi1/2_HDD"/>
</dbReference>
<comment type="subcellular location">
    <subcellularLocation>
        <location evidence="1">Cytoplasm</location>
    </subcellularLocation>
</comment>
<dbReference type="Gene3D" id="1.10.8.10">
    <property type="entry name" value="DNA helicase RuvA subunit, C-terminal domain"/>
    <property type="match status" value="1"/>
</dbReference>
<dbReference type="Gene3D" id="2.40.70.10">
    <property type="entry name" value="Acid Proteases"/>
    <property type="match status" value="1"/>
</dbReference>
<dbReference type="InterPro" id="IPR033882">
    <property type="entry name" value="DDI1_N"/>
</dbReference>
<dbReference type="GO" id="GO:0005737">
    <property type="term" value="C:cytoplasm"/>
    <property type="evidence" value="ECO:0007669"/>
    <property type="project" value="UniProtKB-SubCell"/>
</dbReference>
<keyword evidence="13" id="KW-1185">Reference proteome</keyword>
<evidence type="ECO:0000259" key="10">
    <source>
        <dbReference type="PROSITE" id="PS50030"/>
    </source>
</evidence>
<dbReference type="CDD" id="cd05479">
    <property type="entry name" value="RP_DDI"/>
    <property type="match status" value="1"/>
</dbReference>
<dbReference type="PANTHER" id="PTHR15397:SF3">
    <property type="entry name" value="DNA DAMAGE INDUCIBLE 1 HOMOLOG 2"/>
    <property type="match status" value="1"/>
</dbReference>
<keyword evidence="4" id="KW-0963">Cytoplasm</keyword>
<dbReference type="AlphaFoldDB" id="A0A6A4X615"/>
<dbReference type="SUPFAM" id="SSF46934">
    <property type="entry name" value="UBA-like"/>
    <property type="match status" value="1"/>
</dbReference>
<evidence type="ECO:0000313" key="13">
    <source>
        <dbReference type="Proteomes" id="UP000440578"/>
    </source>
</evidence>
<feature type="region of interest" description="Disordered" evidence="9">
    <location>
        <begin position="76"/>
        <end position="95"/>
    </location>
</feature>
<dbReference type="Pfam" id="PF09668">
    <property type="entry name" value="Asp_protease"/>
    <property type="match status" value="1"/>
</dbReference>
<dbReference type="Gene3D" id="3.10.20.90">
    <property type="entry name" value="Phosphatidylinositol 3-kinase Catalytic Subunit, Chain A, domain 1"/>
    <property type="match status" value="1"/>
</dbReference>
<feature type="region of interest" description="Disordered" evidence="9">
    <location>
        <begin position="312"/>
        <end position="342"/>
    </location>
</feature>
<dbReference type="Pfam" id="PF00240">
    <property type="entry name" value="ubiquitin"/>
    <property type="match status" value="1"/>
</dbReference>
<dbReference type="SMART" id="SM00213">
    <property type="entry name" value="UBQ"/>
    <property type="match status" value="1"/>
</dbReference>
<reference evidence="12 13" key="1">
    <citation type="submission" date="2019-07" db="EMBL/GenBank/DDBJ databases">
        <title>Draft genome assembly of a fouling barnacle, Amphibalanus amphitrite (Darwin, 1854): The first reference genome for Thecostraca.</title>
        <authorList>
            <person name="Kim W."/>
        </authorList>
    </citation>
    <scope>NUCLEOTIDE SEQUENCE [LARGE SCALE GENOMIC DNA]</scope>
    <source>
        <strain evidence="12">SNU_AA5</strain>
        <tissue evidence="12">Soma without cirri and trophi</tissue>
    </source>
</reference>
<dbReference type="InterPro" id="IPR009060">
    <property type="entry name" value="UBA-like_sf"/>
</dbReference>
<dbReference type="Pfam" id="PF24669">
    <property type="entry name" value="Ddi2_HDD"/>
    <property type="match status" value="1"/>
</dbReference>
<dbReference type="PANTHER" id="PTHR15397">
    <property type="entry name" value="SODIUM-GLUCOSE COTRANSPORTER REGULATORY PROTEIN -RELATED"/>
    <property type="match status" value="1"/>
</dbReference>